<comment type="caution">
    <text evidence="2">The sequence shown here is derived from an EMBL/GenBank/DDBJ whole genome shotgun (WGS) entry which is preliminary data.</text>
</comment>
<proteinExistence type="predicted"/>
<dbReference type="Pfam" id="PF13568">
    <property type="entry name" value="OMP_b-brl_2"/>
    <property type="match status" value="1"/>
</dbReference>
<dbReference type="AlphaFoldDB" id="A0A2A8CW11"/>
<keyword evidence="3" id="KW-1185">Reference proteome</keyword>
<evidence type="ECO:0000259" key="1">
    <source>
        <dbReference type="Pfam" id="PF13568"/>
    </source>
</evidence>
<protein>
    <recommendedName>
        <fullName evidence="1">Outer membrane protein beta-barrel domain-containing protein</fullName>
    </recommendedName>
</protein>
<feature type="domain" description="Outer membrane protein beta-barrel" evidence="1">
    <location>
        <begin position="29"/>
        <end position="203"/>
    </location>
</feature>
<dbReference type="Proteomes" id="UP000220102">
    <property type="component" value="Unassembled WGS sequence"/>
</dbReference>
<evidence type="ECO:0000313" key="3">
    <source>
        <dbReference type="Proteomes" id="UP000220102"/>
    </source>
</evidence>
<accession>A0A2A8CW11</accession>
<reference evidence="2 3" key="1">
    <citation type="submission" date="2017-10" db="EMBL/GenBank/DDBJ databases">
        <title>Draft genome of Longibacter Salinarum.</title>
        <authorList>
            <person name="Goh K.M."/>
            <person name="Shamsir M.S."/>
            <person name="Lim S.W."/>
        </authorList>
    </citation>
    <scope>NUCLEOTIDE SEQUENCE [LARGE SCALE GENOMIC DNA]</scope>
    <source>
        <strain evidence="2 3">KCTC 52045</strain>
    </source>
</reference>
<evidence type="ECO:0000313" key="2">
    <source>
        <dbReference type="EMBL" id="PEN12939.1"/>
    </source>
</evidence>
<dbReference type="EMBL" id="PDEQ01000006">
    <property type="protein sequence ID" value="PEN12939.1"/>
    <property type="molecule type" value="Genomic_DNA"/>
</dbReference>
<organism evidence="2 3">
    <name type="scientific">Longibacter salinarum</name>
    <dbReference type="NCBI Taxonomy" id="1850348"/>
    <lineage>
        <taxon>Bacteria</taxon>
        <taxon>Pseudomonadati</taxon>
        <taxon>Rhodothermota</taxon>
        <taxon>Rhodothermia</taxon>
        <taxon>Rhodothermales</taxon>
        <taxon>Salisaetaceae</taxon>
        <taxon>Longibacter</taxon>
    </lineage>
</organism>
<sequence>MPRLRGGDLMKKFIGLTLIVLVASVAPAFAQFWSGVGVRAGASGALLRGDNVGITDNSTDRNYGFTVSLYKAVPLGSGFALQPEVMYSQKGGALSFEESIGGAAMTDVDVAFNVDYVELPVAVSYTIPMQSRYVPMLYAGPYVGFATRREANFDMGGLDVSIDGDDAFKRWDYGAVFGADLGFQMARRMATLGVRYDLGIADIVKDGVADDENDGFTVAPDVRNDEWSIVVGMRL</sequence>
<name>A0A2A8CW11_9BACT</name>
<dbReference type="OrthoDB" id="947434at2"/>
<gene>
    <name evidence="2" type="ORF">CRI94_13125</name>
</gene>
<dbReference type="InterPro" id="IPR025665">
    <property type="entry name" value="Beta-barrel_OMP_2"/>
</dbReference>